<protein>
    <submittedName>
        <fullName evidence="2">Uncharacterized protein</fullName>
    </submittedName>
</protein>
<name>A0A5Q5BN99_MYCSS</name>
<gene>
    <name evidence="2" type="ordered locus">Mmcs_3811</name>
</gene>
<sequence>MTERSGLDRPNPHLNGWSTNDVVRLLLSLAEELQNLDAELSGLERDAVTKAEQLNVAQAKALLTATGKTVGEREAQALLATEAERLAARLAEINVKATKRRVETLRMRIDIGRTVCATLRSETELERSSWR</sequence>
<accession>A0A5Q5BN99</accession>
<evidence type="ECO:0000256" key="1">
    <source>
        <dbReference type="SAM" id="Coils"/>
    </source>
</evidence>
<organism evidence="2">
    <name type="scientific">Mycobacterium sp. (strain MCS)</name>
    <dbReference type="NCBI Taxonomy" id="164756"/>
    <lineage>
        <taxon>Bacteria</taxon>
        <taxon>Bacillati</taxon>
        <taxon>Actinomycetota</taxon>
        <taxon>Actinomycetes</taxon>
        <taxon>Mycobacteriales</taxon>
        <taxon>Mycobacteriaceae</taxon>
        <taxon>Mycobacterium</taxon>
    </lineage>
</organism>
<dbReference type="KEGG" id="mmc:Mmcs_3811"/>
<dbReference type="EMBL" id="CP000384">
    <property type="protein sequence ID" value="ABG09917.1"/>
    <property type="molecule type" value="Genomic_DNA"/>
</dbReference>
<feature type="coiled-coil region" evidence="1">
    <location>
        <begin position="26"/>
        <end position="53"/>
    </location>
</feature>
<dbReference type="AlphaFoldDB" id="A0A5Q5BN99"/>
<keyword evidence="1" id="KW-0175">Coiled coil</keyword>
<proteinExistence type="predicted"/>
<evidence type="ECO:0000313" key="2">
    <source>
        <dbReference type="EMBL" id="ABG09917.1"/>
    </source>
</evidence>
<reference evidence="2" key="1">
    <citation type="submission" date="2006-06" db="EMBL/GenBank/DDBJ databases">
        <title>Complete sequence of chromosome of Mycobacterium sp. MCS.</title>
        <authorList>
            <consortium name="US DOE Joint Genome Institute"/>
            <person name="Copeland A."/>
            <person name="Lucas S."/>
            <person name="Lapidus A."/>
            <person name="Barry K."/>
            <person name="Detter J.C."/>
            <person name="Glavina del Rio T."/>
            <person name="Hammon N."/>
            <person name="Israni S."/>
            <person name="Dalin E."/>
            <person name="Tice H."/>
            <person name="Pitluck S."/>
            <person name="Martinez M."/>
            <person name="Schmutz J."/>
            <person name="Larimer F."/>
            <person name="Land M."/>
            <person name="Hauser L."/>
            <person name="Kyrpides N."/>
            <person name="Kim E."/>
            <person name="Miller C.D."/>
            <person name="Hughes J.E."/>
            <person name="Anderson A.J."/>
            <person name="Sims R.C."/>
            <person name="Richardson P."/>
        </authorList>
    </citation>
    <scope>NUCLEOTIDE SEQUENCE [LARGE SCALE GENOMIC DNA]</scope>
    <source>
        <strain evidence="2">MCS</strain>
    </source>
</reference>